<dbReference type="HOGENOM" id="CLU_006533_9_3_11"/>
<dbReference type="InterPro" id="IPR034646">
    <property type="entry name" value="ADCK3_dom"/>
</dbReference>
<dbReference type="InterPro" id="IPR004147">
    <property type="entry name" value="ABC1_dom"/>
</dbReference>
<keyword evidence="3" id="KW-0547">Nucleotide-binding</keyword>
<feature type="domain" description="ABC1 atypical kinase-like" evidence="5">
    <location>
        <begin position="94"/>
        <end position="314"/>
    </location>
</feature>
<evidence type="ECO:0000259" key="5">
    <source>
        <dbReference type="Pfam" id="PF03109"/>
    </source>
</evidence>
<dbReference type="InterPro" id="IPR011009">
    <property type="entry name" value="Kinase-like_dom_sf"/>
</dbReference>
<comment type="caution">
    <text evidence="6">The sequence shown here is derived from an EMBL/GenBank/DDBJ whole genome shotgun (WGS) entry which is preliminary data.</text>
</comment>
<evidence type="ECO:0000256" key="1">
    <source>
        <dbReference type="ARBA" id="ARBA00009670"/>
    </source>
</evidence>
<evidence type="ECO:0000256" key="2">
    <source>
        <dbReference type="ARBA" id="ARBA00022679"/>
    </source>
</evidence>
<dbReference type="SUPFAM" id="SSF56112">
    <property type="entry name" value="Protein kinase-like (PK-like)"/>
    <property type="match status" value="1"/>
</dbReference>
<dbReference type="GO" id="GO:0016740">
    <property type="term" value="F:transferase activity"/>
    <property type="evidence" value="ECO:0007669"/>
    <property type="project" value="UniProtKB-KW"/>
</dbReference>
<keyword evidence="4" id="KW-0067">ATP-binding</keyword>
<dbReference type="PANTHER" id="PTHR43851">
    <property type="match status" value="1"/>
</dbReference>
<keyword evidence="7" id="KW-1185">Reference proteome</keyword>
<evidence type="ECO:0000313" key="7">
    <source>
        <dbReference type="Proteomes" id="UP000004816"/>
    </source>
</evidence>
<reference evidence="6 7" key="1">
    <citation type="journal article" date="2011" name="Stand. Genomic Sci.">
        <title>High quality draft genome sequence of Segniliparus rugosus CDC 945(T)= (ATCC BAA-974(T)).</title>
        <authorList>
            <person name="Earl A.M."/>
            <person name="Desjardins C.A."/>
            <person name="Fitzgerald M.G."/>
            <person name="Arachchi H.M."/>
            <person name="Zeng Q."/>
            <person name="Mehta T."/>
            <person name="Griggs A."/>
            <person name="Birren B.W."/>
            <person name="Toney N.C."/>
            <person name="Carr J."/>
            <person name="Posey J."/>
            <person name="Butler W.R."/>
        </authorList>
    </citation>
    <scope>NUCLEOTIDE SEQUENCE [LARGE SCALE GENOMIC DNA]</scope>
    <source>
        <strain evidence="7">ATCC BAA-974 / DSM 45345 / CCUG 50838 / CIP 108380 / JCM 13579 / CDC 945</strain>
    </source>
</reference>
<proteinExistence type="inferred from homology"/>
<dbReference type="STRING" id="679197.HMPREF9336_01299"/>
<dbReference type="EMBL" id="ACZI02000003">
    <property type="protein sequence ID" value="EFV13860.1"/>
    <property type="molecule type" value="Genomic_DNA"/>
</dbReference>
<evidence type="ECO:0000256" key="4">
    <source>
        <dbReference type="ARBA" id="ARBA00022840"/>
    </source>
</evidence>
<comment type="similarity">
    <text evidence="1">Belongs to the protein kinase superfamily. ADCK protein kinase family.</text>
</comment>
<gene>
    <name evidence="6" type="ORF">HMPREF9336_01299</name>
</gene>
<dbReference type="GO" id="GO:0005524">
    <property type="term" value="F:ATP binding"/>
    <property type="evidence" value="ECO:0007669"/>
    <property type="project" value="UniProtKB-KW"/>
</dbReference>
<organism evidence="6 7">
    <name type="scientific">Segniliparus rugosus (strain ATCC BAA-974 / DSM 45345 / CCUG 50838 / CIP 108380 / JCM 13579 / CDC 945)</name>
    <dbReference type="NCBI Taxonomy" id="679197"/>
    <lineage>
        <taxon>Bacteria</taxon>
        <taxon>Bacillati</taxon>
        <taxon>Actinomycetota</taxon>
        <taxon>Actinomycetes</taxon>
        <taxon>Mycobacteriales</taxon>
        <taxon>Segniliparaceae</taxon>
        <taxon>Segniliparus</taxon>
    </lineage>
</organism>
<dbReference type="RefSeq" id="WP_007468891.1">
    <property type="nucleotide sequence ID" value="NZ_KI391954.1"/>
</dbReference>
<sequence>MGEDIPRKGWRRNAKLASFSVGVAGRAAAGLGKRLGGKSQDEVNVEMAVRTAEELFKVLGELKGVAMKVGQLLSIYEIALPEEIAAPFREQLAKLQDEAPPLPANRIHRVLDQQLGTRWRERFQSFGDAPVAAASIGQVHRAVWSDGRPVAVKVQYPGADEAVRSDLRTIRSLSKLIKPILPQMDVDTLLQEAVDRTEEELNYRQEADNQRLFAKAYRGHPRFFVPKVLASSPKVLVSEWIEGVSLRTIIAEGSQAQRDLAAERLLEFTVASPVVVKALHVDPHPGNFMLMDDGRLGVLDFGAAAQYPDGLPRAIGKCLRLSLAERFDEATEEFQAAGFLRKGEPIPEHLIVKYAPLVEEIFGEERFHMSREKVQEIVGDATGILLGENGMRTVQFGRKLNMPTEYLMIGRALSGVGTIIGQLDADVPARALAEQWLPGFVEKGSADALSRA</sequence>
<dbReference type="eggNOG" id="COG0661">
    <property type="taxonomic scope" value="Bacteria"/>
</dbReference>
<dbReference type="Pfam" id="PF03109">
    <property type="entry name" value="ABC1"/>
    <property type="match status" value="1"/>
</dbReference>
<name>E5XP78_SEGRC</name>
<dbReference type="InterPro" id="IPR051409">
    <property type="entry name" value="Atypical_kinase_ADCK"/>
</dbReference>
<evidence type="ECO:0000256" key="3">
    <source>
        <dbReference type="ARBA" id="ARBA00022741"/>
    </source>
</evidence>
<keyword evidence="2" id="KW-0808">Transferase</keyword>
<dbReference type="CDD" id="cd13970">
    <property type="entry name" value="ABC1_ADCK3"/>
    <property type="match status" value="1"/>
</dbReference>
<dbReference type="PANTHER" id="PTHR43851:SF3">
    <property type="entry name" value="COENZYME Q8"/>
    <property type="match status" value="1"/>
</dbReference>
<dbReference type="Proteomes" id="UP000004816">
    <property type="component" value="Unassembled WGS sequence"/>
</dbReference>
<dbReference type="AlphaFoldDB" id="E5XP78"/>
<protein>
    <recommendedName>
        <fullName evidence="5">ABC1 atypical kinase-like domain-containing protein</fullName>
    </recommendedName>
</protein>
<evidence type="ECO:0000313" key="6">
    <source>
        <dbReference type="EMBL" id="EFV13860.1"/>
    </source>
</evidence>
<dbReference type="OrthoDB" id="9795390at2"/>
<accession>E5XP78</accession>